<dbReference type="GO" id="GO:0019700">
    <property type="term" value="P:organic phosphonate catabolic process"/>
    <property type="evidence" value="ECO:0007669"/>
    <property type="project" value="InterPro"/>
</dbReference>
<dbReference type="InterPro" id="IPR023214">
    <property type="entry name" value="HAD_sf"/>
</dbReference>
<evidence type="ECO:0000313" key="7">
    <source>
        <dbReference type="EMBL" id="SUS04339.1"/>
    </source>
</evidence>
<dbReference type="SFLD" id="SFLDG01135">
    <property type="entry name" value="C1.5.6:_HAD__Beta-PGM__Phospha"/>
    <property type="match status" value="1"/>
</dbReference>
<evidence type="ECO:0000256" key="6">
    <source>
        <dbReference type="ARBA" id="ARBA00023270"/>
    </source>
</evidence>
<dbReference type="HAMAP" id="MF_01375">
    <property type="entry name" value="PhnX"/>
    <property type="match status" value="1"/>
</dbReference>
<keyword evidence="6" id="KW-0704">Schiff base</keyword>
<evidence type="ECO:0000256" key="2">
    <source>
        <dbReference type="ARBA" id="ARBA00011738"/>
    </source>
</evidence>
<dbReference type="GO" id="GO:0046872">
    <property type="term" value="F:metal ion binding"/>
    <property type="evidence" value="ECO:0007669"/>
    <property type="project" value="UniProtKB-KW"/>
</dbReference>
<dbReference type="InterPro" id="IPR006323">
    <property type="entry name" value="Phosphonoacetald_hydro"/>
</dbReference>
<evidence type="ECO:0000256" key="4">
    <source>
        <dbReference type="ARBA" id="ARBA00022801"/>
    </source>
</evidence>
<keyword evidence="4 7" id="KW-0378">Hydrolase</keyword>
<dbReference type="AlphaFoldDB" id="A0A380TAU2"/>
<dbReference type="FunFam" id="1.10.150.240:FF:000006">
    <property type="entry name" value="Phosphonoacetaldehyde hydrolase"/>
    <property type="match status" value="1"/>
</dbReference>
<dbReference type="PANTHER" id="PTHR43434:SF19">
    <property type="entry name" value="PHOSPHONOACETALDEHYDE HYDROLASE"/>
    <property type="match status" value="1"/>
</dbReference>
<dbReference type="SFLD" id="SFLDG01129">
    <property type="entry name" value="C1.5:_HAD__Beta-PGM__Phosphata"/>
    <property type="match status" value="1"/>
</dbReference>
<comment type="cofactor">
    <cofactor evidence="1">
        <name>Mg(2+)</name>
        <dbReference type="ChEBI" id="CHEBI:18420"/>
    </cofactor>
</comment>
<dbReference type="NCBIfam" id="TIGR01422">
    <property type="entry name" value="phosphonatase"/>
    <property type="match status" value="1"/>
</dbReference>
<accession>A0A380TAU2</accession>
<organism evidence="7">
    <name type="scientific">metagenome</name>
    <dbReference type="NCBI Taxonomy" id="256318"/>
    <lineage>
        <taxon>unclassified sequences</taxon>
        <taxon>metagenomes</taxon>
    </lineage>
</organism>
<dbReference type="EC" id="3.11.1.1" evidence="7"/>
<keyword evidence="3" id="KW-0479">Metal-binding</keyword>
<dbReference type="GO" id="GO:0050194">
    <property type="term" value="F:phosphonoacetaldehyde hydrolase activity"/>
    <property type="evidence" value="ECO:0007669"/>
    <property type="project" value="UniProtKB-EC"/>
</dbReference>
<dbReference type="SUPFAM" id="SSF56784">
    <property type="entry name" value="HAD-like"/>
    <property type="match status" value="1"/>
</dbReference>
<dbReference type="Pfam" id="PF00702">
    <property type="entry name" value="Hydrolase"/>
    <property type="match status" value="1"/>
</dbReference>
<dbReference type="SFLD" id="SFLDS00003">
    <property type="entry name" value="Haloacid_Dehalogenase"/>
    <property type="match status" value="1"/>
</dbReference>
<dbReference type="InterPro" id="IPR036412">
    <property type="entry name" value="HAD-like_sf"/>
</dbReference>
<gene>
    <name evidence="7" type="primary">phnX</name>
    <name evidence="7" type="ORF">DF3PB_1270003</name>
</gene>
<dbReference type="Gene3D" id="1.10.150.240">
    <property type="entry name" value="Putative phosphatase, domain 2"/>
    <property type="match status" value="1"/>
</dbReference>
<dbReference type="InterPro" id="IPR050155">
    <property type="entry name" value="HAD-like_hydrolase_sf"/>
</dbReference>
<name>A0A380TAU2_9ZZZZ</name>
<sequence length="276" mass="29245">MSGVSCRRYRGPLKAAVLDWAGTVVDFGCQAPAATFVEAFAAEGVAISVAQARAPMGMAKRDHIKAITAMADVASAWQARHGRAIGEADIDRLYDAFLPLQLAAVRRHAQLIPGALEAVESMRAQGFAIGTTTGYPRAVMAVVAAEAEAQGYRPDCVIAAEDAPLGRPSPFPALAALARLGVYPVEAVVKIGDTVVDIEEGLNGGMWSVGITVTGNEVGLTEAEWQVLDERSRTQRRDEAAEKLRSAGAHYVVDSLGDAVRVLDAINRRLARGDRP</sequence>
<dbReference type="GO" id="GO:0005829">
    <property type="term" value="C:cytosol"/>
    <property type="evidence" value="ECO:0007669"/>
    <property type="project" value="TreeGrafter"/>
</dbReference>
<evidence type="ECO:0000256" key="1">
    <source>
        <dbReference type="ARBA" id="ARBA00001946"/>
    </source>
</evidence>
<evidence type="ECO:0000256" key="3">
    <source>
        <dbReference type="ARBA" id="ARBA00022723"/>
    </source>
</evidence>
<dbReference type="GO" id="GO:0008967">
    <property type="term" value="F:phosphoglycolate phosphatase activity"/>
    <property type="evidence" value="ECO:0007669"/>
    <property type="project" value="TreeGrafter"/>
</dbReference>
<proteinExistence type="inferred from homology"/>
<dbReference type="Gene3D" id="3.40.50.1000">
    <property type="entry name" value="HAD superfamily/HAD-like"/>
    <property type="match status" value="1"/>
</dbReference>
<dbReference type="EMBL" id="UIDG01000032">
    <property type="protein sequence ID" value="SUS04339.1"/>
    <property type="molecule type" value="Genomic_DNA"/>
</dbReference>
<comment type="subunit">
    <text evidence="2">Homodimer.</text>
</comment>
<dbReference type="PANTHER" id="PTHR43434">
    <property type="entry name" value="PHOSPHOGLYCOLATE PHOSPHATASE"/>
    <property type="match status" value="1"/>
</dbReference>
<keyword evidence="5" id="KW-0460">Magnesium</keyword>
<dbReference type="GO" id="GO:0006281">
    <property type="term" value="P:DNA repair"/>
    <property type="evidence" value="ECO:0007669"/>
    <property type="project" value="TreeGrafter"/>
</dbReference>
<protein>
    <submittedName>
        <fullName evidence="7">Phosphonoacetaldehyde hydrolase</fullName>
        <ecNumber evidence="7">3.11.1.1</ecNumber>
    </submittedName>
</protein>
<dbReference type="InterPro" id="IPR023198">
    <property type="entry name" value="PGP-like_dom2"/>
</dbReference>
<evidence type="ECO:0000256" key="5">
    <source>
        <dbReference type="ARBA" id="ARBA00022842"/>
    </source>
</evidence>
<reference evidence="7" key="1">
    <citation type="submission" date="2018-07" db="EMBL/GenBank/DDBJ databases">
        <authorList>
            <person name="Quirk P.G."/>
            <person name="Krulwich T.A."/>
        </authorList>
    </citation>
    <scope>NUCLEOTIDE SEQUENCE</scope>
</reference>